<evidence type="ECO:0000313" key="11">
    <source>
        <dbReference type="Proteomes" id="UP000800093"/>
    </source>
</evidence>
<evidence type="ECO:0000256" key="8">
    <source>
        <dbReference type="SAM" id="Phobius"/>
    </source>
</evidence>
<evidence type="ECO:0000256" key="2">
    <source>
        <dbReference type="ARBA" id="ARBA00022676"/>
    </source>
</evidence>
<feature type="transmembrane region" description="Helical" evidence="8">
    <location>
        <begin position="604"/>
        <end position="623"/>
    </location>
</feature>
<feature type="compositionally biased region" description="Polar residues" evidence="7">
    <location>
        <begin position="10"/>
        <end position="28"/>
    </location>
</feature>
<protein>
    <recommendedName>
        <fullName evidence="9">Glycosyltransferase 2-like domain-containing protein</fullName>
    </recommendedName>
</protein>
<dbReference type="InterPro" id="IPR050321">
    <property type="entry name" value="Glycosyltr_2/OpgH_subfam"/>
</dbReference>
<evidence type="ECO:0000256" key="3">
    <source>
        <dbReference type="ARBA" id="ARBA00022679"/>
    </source>
</evidence>
<keyword evidence="4 8" id="KW-0812">Transmembrane</keyword>
<evidence type="ECO:0000256" key="7">
    <source>
        <dbReference type="SAM" id="MobiDB-lite"/>
    </source>
</evidence>
<feature type="transmembrane region" description="Helical" evidence="8">
    <location>
        <begin position="122"/>
        <end position="143"/>
    </location>
</feature>
<comment type="subcellular location">
    <subcellularLocation>
        <location evidence="1">Membrane</location>
        <topology evidence="1">Multi-pass membrane protein</topology>
    </subcellularLocation>
</comment>
<dbReference type="SUPFAM" id="SSF53448">
    <property type="entry name" value="Nucleotide-diphospho-sugar transferases"/>
    <property type="match status" value="1"/>
</dbReference>
<feature type="region of interest" description="Disordered" evidence="7">
    <location>
        <begin position="1"/>
        <end position="88"/>
    </location>
</feature>
<evidence type="ECO:0000256" key="4">
    <source>
        <dbReference type="ARBA" id="ARBA00022692"/>
    </source>
</evidence>
<evidence type="ECO:0000256" key="6">
    <source>
        <dbReference type="ARBA" id="ARBA00023136"/>
    </source>
</evidence>
<evidence type="ECO:0000256" key="5">
    <source>
        <dbReference type="ARBA" id="ARBA00022989"/>
    </source>
</evidence>
<evidence type="ECO:0000259" key="9">
    <source>
        <dbReference type="Pfam" id="PF13632"/>
    </source>
</evidence>
<keyword evidence="11" id="KW-1185">Reference proteome</keyword>
<dbReference type="PANTHER" id="PTHR43867:SF2">
    <property type="entry name" value="CELLULOSE SYNTHASE CATALYTIC SUBUNIT A [UDP-FORMING]"/>
    <property type="match status" value="1"/>
</dbReference>
<dbReference type="InterPro" id="IPR001173">
    <property type="entry name" value="Glyco_trans_2-like"/>
</dbReference>
<dbReference type="InterPro" id="IPR029044">
    <property type="entry name" value="Nucleotide-diphossugar_trans"/>
</dbReference>
<dbReference type="Gene3D" id="3.90.550.10">
    <property type="entry name" value="Spore Coat Polysaccharide Biosynthesis Protein SpsA, Chain A"/>
    <property type="match status" value="1"/>
</dbReference>
<feature type="domain" description="Glycosyltransferase 2-like" evidence="9">
    <location>
        <begin position="302"/>
        <end position="491"/>
    </location>
</feature>
<reference evidence="11" key="1">
    <citation type="journal article" date="2020" name="Stud. Mycol.">
        <title>101 Dothideomycetes genomes: A test case for predicting lifestyles and emergence of pathogens.</title>
        <authorList>
            <person name="Haridas S."/>
            <person name="Albert R."/>
            <person name="Binder M."/>
            <person name="Bloem J."/>
            <person name="LaButti K."/>
            <person name="Salamov A."/>
            <person name="Andreopoulos B."/>
            <person name="Baker S."/>
            <person name="Barry K."/>
            <person name="Bills G."/>
            <person name="Bluhm B."/>
            <person name="Cannon C."/>
            <person name="Castanera R."/>
            <person name="Culley D."/>
            <person name="Daum C."/>
            <person name="Ezra D."/>
            <person name="Gonzalez J."/>
            <person name="Henrissat B."/>
            <person name="Kuo A."/>
            <person name="Liang C."/>
            <person name="Lipzen A."/>
            <person name="Lutzoni F."/>
            <person name="Magnuson J."/>
            <person name="Mondo S."/>
            <person name="Nolan M."/>
            <person name="Ohm R."/>
            <person name="Pangilinan J."/>
            <person name="Park H.-J."/>
            <person name="Ramirez L."/>
            <person name="Alfaro M."/>
            <person name="Sun H."/>
            <person name="Tritt A."/>
            <person name="Yoshinaga Y."/>
            <person name="Zwiers L.-H."/>
            <person name="Turgeon B."/>
            <person name="Goodwin S."/>
            <person name="Spatafora J."/>
            <person name="Crous P."/>
            <person name="Grigoriev I."/>
        </authorList>
    </citation>
    <scope>NUCLEOTIDE SEQUENCE [LARGE SCALE GENOMIC DNA]</scope>
    <source>
        <strain evidence="11">CBS 304.66</strain>
    </source>
</reference>
<name>A0A9P4N390_9PLEO</name>
<feature type="compositionally biased region" description="Polar residues" evidence="7">
    <location>
        <begin position="55"/>
        <end position="70"/>
    </location>
</feature>
<dbReference type="GO" id="GO:0016757">
    <property type="term" value="F:glycosyltransferase activity"/>
    <property type="evidence" value="ECO:0007669"/>
    <property type="project" value="UniProtKB-KW"/>
</dbReference>
<dbReference type="Pfam" id="PF13632">
    <property type="entry name" value="Glyco_trans_2_3"/>
    <property type="match status" value="1"/>
</dbReference>
<keyword evidence="5 8" id="KW-1133">Transmembrane helix</keyword>
<feature type="transmembrane region" description="Helical" evidence="8">
    <location>
        <begin position="651"/>
        <end position="669"/>
    </location>
</feature>
<dbReference type="OrthoDB" id="72851at2759"/>
<feature type="transmembrane region" description="Helical" evidence="8">
    <location>
        <begin position="163"/>
        <end position="188"/>
    </location>
</feature>
<dbReference type="EMBL" id="ML986587">
    <property type="protein sequence ID" value="KAF2268155.1"/>
    <property type="molecule type" value="Genomic_DNA"/>
</dbReference>
<evidence type="ECO:0000313" key="10">
    <source>
        <dbReference type="EMBL" id="KAF2268155.1"/>
    </source>
</evidence>
<sequence>MASEKRNDVESSAESGSAQPPIPSSQLDSDIIQPLQPSSNSSSSSEEISKVHRPTQPTGVYDSTASSSGDDITPINPPNAPSRKFHGKKKNYSDRYDLSHYNIEQLSEHDDISMVKAWHRKLILIHPIVIAWVFITYAAYYGYRVWCNYQYRLIYGGLTEASWTFICVEGVILLPYMAWMTVLLLSIGDRKRPKLRLRGEAVPTVDVLFTTCGEVVDMILNTVRGACNIDYPSDRYRIIICDDAGDTDLEEALQPLMAEYPQLFYQARTKIPGVPHHYKAGNLQSGIDFAVNLPGGPAEYLATLDADMIPHPDWLRAMLPHLLRDPQLALISPPQTFWNVPADDPLCQSICEFIHYLELRKDHMGAAWCTGSGVVFKRFVIDNMGGWPTPSMAEDQLLSFMMNGEGYKTAYLHEFMQVGMVPESIISHLKQRTRWAVGTLETAAVLNWGLPGKYTKHMTFPQRWCIFTFALNTMMTIPVFIAYFIIPALLYWGRDLMVYVTLDQLRWQIRLCAIWVWSLRINEVVLTLPSGYIQGQRSAMAWQFMVPYLAVSVLRCYILPTWLGGKEIAFLASGAIRNRLKERDAKQRAGLWVRIKLMGVHCRVWFFVIFVLYCFGAAGLDWWRAWKVGHDTRDVSEALRHLLVNSMLPPMWWLFLAIAYMAPILYVFFPPTVPDRDEMMNFDQKTGAGQPKHQEIKQVWGFLTLAREVCWGLTLVYCTVLFIGTFIY</sequence>
<feature type="transmembrane region" description="Helical" evidence="8">
    <location>
        <begin position="539"/>
        <end position="558"/>
    </location>
</feature>
<dbReference type="GO" id="GO:0016020">
    <property type="term" value="C:membrane"/>
    <property type="evidence" value="ECO:0007669"/>
    <property type="project" value="UniProtKB-SubCell"/>
</dbReference>
<keyword evidence="2" id="KW-0328">Glycosyltransferase</keyword>
<dbReference type="PANTHER" id="PTHR43867">
    <property type="entry name" value="CELLULOSE SYNTHASE CATALYTIC SUBUNIT A [UDP-FORMING]"/>
    <property type="match status" value="1"/>
</dbReference>
<gene>
    <name evidence="10" type="ORF">CC78DRAFT_510598</name>
</gene>
<keyword evidence="6 8" id="KW-0472">Membrane</keyword>
<accession>A0A9P4N390</accession>
<comment type="caution">
    <text evidence="10">The sequence shown here is derived from an EMBL/GenBank/DDBJ whole genome shotgun (WGS) entry which is preliminary data.</text>
</comment>
<dbReference type="CDD" id="cd06421">
    <property type="entry name" value="CESA_CelA_like"/>
    <property type="match status" value="1"/>
</dbReference>
<evidence type="ECO:0000256" key="1">
    <source>
        <dbReference type="ARBA" id="ARBA00004141"/>
    </source>
</evidence>
<keyword evidence="3" id="KW-0808">Transferase</keyword>
<organism evidence="10 11">
    <name type="scientific">Lojkania enalia</name>
    <dbReference type="NCBI Taxonomy" id="147567"/>
    <lineage>
        <taxon>Eukaryota</taxon>
        <taxon>Fungi</taxon>
        <taxon>Dikarya</taxon>
        <taxon>Ascomycota</taxon>
        <taxon>Pezizomycotina</taxon>
        <taxon>Dothideomycetes</taxon>
        <taxon>Pleosporomycetidae</taxon>
        <taxon>Pleosporales</taxon>
        <taxon>Pleosporales incertae sedis</taxon>
        <taxon>Lojkania</taxon>
    </lineage>
</organism>
<dbReference type="AlphaFoldDB" id="A0A9P4N390"/>
<feature type="transmembrane region" description="Helical" evidence="8">
    <location>
        <begin position="709"/>
        <end position="727"/>
    </location>
</feature>
<proteinExistence type="predicted"/>
<dbReference type="Proteomes" id="UP000800093">
    <property type="component" value="Unassembled WGS sequence"/>
</dbReference>
<feature type="transmembrane region" description="Helical" evidence="8">
    <location>
        <begin position="464"/>
        <end position="492"/>
    </location>
</feature>